<dbReference type="PANTHER" id="PTHR11226">
    <property type="entry name" value="UDP-GLUCOSE GLYCOPROTEIN:GLUCOSYLTRANSFERASE"/>
    <property type="match status" value="1"/>
</dbReference>
<dbReference type="UniPathway" id="UPA00378"/>
<evidence type="ECO:0008006" key="17">
    <source>
        <dbReference type="Google" id="ProtNLM"/>
    </source>
</evidence>
<name>A0A7S4LEN0_9EUGL</name>
<dbReference type="Pfam" id="PF18400">
    <property type="entry name" value="Thioredoxin_12"/>
    <property type="match status" value="1"/>
</dbReference>
<dbReference type="GO" id="GO:0003980">
    <property type="term" value="F:UDP-glucose:glycoprotein glucosyltransferase activity"/>
    <property type="evidence" value="ECO:0007669"/>
    <property type="project" value="InterPro"/>
</dbReference>
<evidence type="ECO:0000256" key="4">
    <source>
        <dbReference type="ARBA" id="ARBA00006351"/>
    </source>
</evidence>
<evidence type="ECO:0000259" key="12">
    <source>
        <dbReference type="Pfam" id="PF18401"/>
    </source>
</evidence>
<feature type="domain" description="UGGT thioredoxin-like" evidence="12">
    <location>
        <begin position="341"/>
        <end position="453"/>
    </location>
</feature>
<evidence type="ECO:0000256" key="1">
    <source>
        <dbReference type="ARBA" id="ARBA00001913"/>
    </source>
</evidence>
<feature type="compositionally biased region" description="Acidic residues" evidence="9">
    <location>
        <begin position="287"/>
        <end position="300"/>
    </location>
</feature>
<proteinExistence type="inferred from homology"/>
<evidence type="ECO:0000256" key="7">
    <source>
        <dbReference type="ARBA" id="ARBA00022824"/>
    </source>
</evidence>
<evidence type="ECO:0000313" key="16">
    <source>
        <dbReference type="EMBL" id="CAE0824277.1"/>
    </source>
</evidence>
<gene>
    <name evidence="16" type="ORF">EGYM00163_LOCUS35484</name>
</gene>
<evidence type="ECO:0000256" key="3">
    <source>
        <dbReference type="ARBA" id="ARBA00004922"/>
    </source>
</evidence>
<evidence type="ECO:0000256" key="10">
    <source>
        <dbReference type="SAM" id="SignalP"/>
    </source>
</evidence>
<feature type="chain" id="PRO_5030768018" description="UDP-glucose:glycoprotein glucosyltransferase" evidence="10">
    <location>
        <begin position="24"/>
        <end position="1676"/>
    </location>
</feature>
<feature type="domain" description="UGGT thioredoxin-like" evidence="11">
    <location>
        <begin position="35"/>
        <end position="228"/>
    </location>
</feature>
<dbReference type="SUPFAM" id="SSF53448">
    <property type="entry name" value="Nucleotide-diphospho-sugar transferases"/>
    <property type="match status" value="1"/>
</dbReference>
<comment type="similarity">
    <text evidence="4">Belongs to the glycosyltransferase 8 family.</text>
</comment>
<dbReference type="GO" id="GO:0005788">
    <property type="term" value="C:endoplasmic reticulum lumen"/>
    <property type="evidence" value="ECO:0007669"/>
    <property type="project" value="UniProtKB-SubCell"/>
</dbReference>
<feature type="region of interest" description="Disordered" evidence="9">
    <location>
        <begin position="278"/>
        <end position="302"/>
    </location>
</feature>
<organism evidence="16">
    <name type="scientific">Eutreptiella gymnastica</name>
    <dbReference type="NCBI Taxonomy" id="73025"/>
    <lineage>
        <taxon>Eukaryota</taxon>
        <taxon>Discoba</taxon>
        <taxon>Euglenozoa</taxon>
        <taxon>Euglenida</taxon>
        <taxon>Spirocuta</taxon>
        <taxon>Euglenophyceae</taxon>
        <taxon>Eutreptiales</taxon>
        <taxon>Eutreptiaceae</taxon>
        <taxon>Eutreptiella</taxon>
    </lineage>
</organism>
<evidence type="ECO:0000259" key="11">
    <source>
        <dbReference type="Pfam" id="PF18400"/>
    </source>
</evidence>
<feature type="domain" description="UGGT thioredoxin-like" evidence="13">
    <location>
        <begin position="506"/>
        <end position="802"/>
    </location>
</feature>
<dbReference type="InterPro" id="IPR029044">
    <property type="entry name" value="Nucleotide-diphossugar_trans"/>
</dbReference>
<dbReference type="PANTHER" id="PTHR11226:SF0">
    <property type="entry name" value="UDP-GLUCOSE:GLYCOPROTEIN GLUCOSYLTRANSFERASE"/>
    <property type="match status" value="1"/>
</dbReference>
<evidence type="ECO:0000256" key="9">
    <source>
        <dbReference type="SAM" id="MobiDB-lite"/>
    </source>
</evidence>
<feature type="domain" description="Glucosyltransferase 24 catalytic" evidence="15">
    <location>
        <begin position="1396"/>
        <end position="1666"/>
    </location>
</feature>
<dbReference type="Pfam" id="PF18402">
    <property type="entry name" value="Thioredoxin_14"/>
    <property type="match status" value="1"/>
</dbReference>
<evidence type="ECO:0000259" key="13">
    <source>
        <dbReference type="Pfam" id="PF18402"/>
    </source>
</evidence>
<dbReference type="GO" id="GO:0051082">
    <property type="term" value="F:unfolded protein binding"/>
    <property type="evidence" value="ECO:0007669"/>
    <property type="project" value="TreeGrafter"/>
</dbReference>
<comment type="cofactor">
    <cofactor evidence="1">
        <name>Ca(2+)</name>
        <dbReference type="ChEBI" id="CHEBI:29108"/>
    </cofactor>
</comment>
<comment type="subcellular location">
    <subcellularLocation>
        <location evidence="2">Endoplasmic reticulum lumen</location>
    </subcellularLocation>
</comment>
<dbReference type="Pfam" id="PF06427">
    <property type="entry name" value="UDP-g_GGTase"/>
    <property type="match status" value="1"/>
</dbReference>
<dbReference type="Pfam" id="PF18401">
    <property type="entry name" value="Thioredoxin_13"/>
    <property type="match status" value="1"/>
</dbReference>
<keyword evidence="6 10" id="KW-0732">Signal</keyword>
<sequence length="1676" mass="188850">MGPSVMIVLLLVMVCTFVLQTSGKNIKVAVKTWKETSLLAEASEFFVEQDKSSFWPFVEAISRSLSAASSDSPLSQHTLYQHVLTYSEKTQSRHSTNSLKYALSLRYYSPRVEMHYQFSRKFLESSPKVDESDCFASITGTDDLLFDVKSVQSYMESSQCREANATIHSGAELFEFDHTYFGMGNKPSACPATVVLHCNIGSSEFHDFHSYLSNQRGITYVLRHHIAHHFKSGFSNAYPSMGEPAASTEDEWQAKVTVQGYGVELQIKNMEYKNIDDAKMQGTGTGEGDETEQQEDDGETLENTGFDFEVLLKRRPELAEQLSEFKEHMMQEMDSLRTGEDDSEDIKVWQLQALGYQSCFKILQSNSPLDTLKDISQNFPKRAGAISKISTASKKFKTMVKEIKDQQYYHGLAEGVTRLYINGRSQPIDTLTPFNLFRTVHSEGLLVSNLDALLRPMAPEGVDVGVVTQGLLKIPMSTANQAPIDPWTRQRISSSGSDSRFKFKPSMVQWMNDIEKDSQYASWSSSVQELLKPSFYGQVRYSRRNLFTAIYLIDPSKKEQLAAQAVVSRFIAQSAPTRVGFVLVCPETLKQVQRLRVADDVDILSSDKALEKQVLQGLEDAEDQFEVTAEGKTTRVEADVAEPDEYVPQVTTATQIISLFHYLKAVNKEYAFAFLGRMYSISKGENVTYADMETAWQGVAPSRDRSVKRMEEVLAEGKAEKDIKKTALYVVDRGLTTQPLCLFNGLLIKDKSPRDTFFEGMQKEQPYIRELIRDEHIVDSMSDVYKGILEHNKAATRYSPQVYNVGNIHVWQPNAPVLATLRYVYSSRYNGTITDVTHVLVADCNTLEGLDAIVQGLNHFVAVAPMRSRMALVYHSASPSAVVPAALQALTDVTAGLPEQASTLLQFVVLLRKALLKGGPALSLGVVQDILKAMDAAQGGEEEEDGNVYRRKAKLAIKFDIKALLKQFNAGQGPDDMAATLAAHRDFGSAFSAVPVLVTNGRILQLQGKEALLTEDYSILEHYEREQRTTGLMALLKEHAFIGDDTPPPETSRRLADTICAIASILTSDWFSNGERVATIPQRLEKDTEALHGFGVPSQPNLAAPGEATILSIVAVIDPLSTAAQKLSTFLSSLHESFNSHITVYFAPHSQVSNLPLKSFYRYVLIPELQFDTERGTIAPPAAYFSNVPESKILTMGVDEPESWSIMSHYAPVDLDNIKLEDADFKTLYAEYELEHLILTGSCMDVTEGNPPRGLELVMTNDVSAADAQDTLVMSNYGYFQLKGNPGIWRLGLKPGSRGDKIFDIAGQFTIEANHNEGTWKRTAVTNVVMSSFVGEDTYLKVARKEGMEDVNLLSEDEEEASEEKGSIWSSLFGKDEEKAKDKKDKAVVKKEEATLNVFSLASGHLYERLLKVMIHTVTNYTQTRPNSNVKFWFVKNFLSPQFKRFLPHMAKEWGFSFQFVTYKWPNWLRKQTEKQRIIWAYKILFLDVLFPLSLDKVIFVDADQIVRTDLHELYNKDLRGRALAYTPFCDSNPETEGFRFWKSGFWRDHLRGAPYHISALYVVDIKKFRQMAAGDNLRMIYDNLSQDPNSLANLDQDLPNYTQYMIPIHSLEQEWLWCETWCSNKTKSMAKTIDLCNNPLTKMPKLENARRIIPQWDEYDAHIRKFEEGLGLARY</sequence>
<evidence type="ECO:0000259" key="15">
    <source>
        <dbReference type="Pfam" id="PF18404"/>
    </source>
</evidence>
<keyword evidence="5" id="KW-0808">Transferase</keyword>
<protein>
    <recommendedName>
        <fullName evidence="17">UDP-glucose:glycoprotein glucosyltransferase</fullName>
    </recommendedName>
</protein>
<dbReference type="EMBL" id="HBJA01102990">
    <property type="protein sequence ID" value="CAE0824277.1"/>
    <property type="molecule type" value="Transcribed_RNA"/>
</dbReference>
<accession>A0A7S4LEN0</accession>
<dbReference type="InterPro" id="IPR040694">
    <property type="entry name" value="UGGT_TRXL_2"/>
</dbReference>
<dbReference type="InterPro" id="IPR040693">
    <property type="entry name" value="UGGT_TRXL_1"/>
</dbReference>
<feature type="signal peptide" evidence="10">
    <location>
        <begin position="1"/>
        <end position="23"/>
    </location>
</feature>
<dbReference type="InterPro" id="IPR040525">
    <property type="entry name" value="UGGT_TRXL_4"/>
</dbReference>
<keyword evidence="8" id="KW-0325">Glycoprotein</keyword>
<feature type="domain" description="UDP-glucose:glycoprotein glucosyltransferase thioredoxin-like" evidence="14">
    <location>
        <begin position="814"/>
        <end position="1039"/>
    </location>
</feature>
<evidence type="ECO:0000256" key="6">
    <source>
        <dbReference type="ARBA" id="ARBA00022729"/>
    </source>
</evidence>
<reference evidence="16" key="1">
    <citation type="submission" date="2021-01" db="EMBL/GenBank/DDBJ databases">
        <authorList>
            <person name="Corre E."/>
            <person name="Pelletier E."/>
            <person name="Niang G."/>
            <person name="Scheremetjew M."/>
            <person name="Finn R."/>
            <person name="Kale V."/>
            <person name="Holt S."/>
            <person name="Cochrane G."/>
            <person name="Meng A."/>
            <person name="Brown T."/>
            <person name="Cohen L."/>
        </authorList>
    </citation>
    <scope>NUCLEOTIDE SEQUENCE</scope>
    <source>
        <strain evidence="16">CCMP1594</strain>
    </source>
</reference>
<keyword evidence="7" id="KW-0256">Endoplasmic reticulum</keyword>
<dbReference type="Gene3D" id="3.90.550.10">
    <property type="entry name" value="Spore Coat Polysaccharide Biosynthesis Protein SpsA, Chain A"/>
    <property type="match status" value="1"/>
</dbReference>
<comment type="pathway">
    <text evidence="3">Protein modification; protein glycosylation.</text>
</comment>
<dbReference type="GO" id="GO:0018279">
    <property type="term" value="P:protein N-linked glycosylation via asparagine"/>
    <property type="evidence" value="ECO:0007669"/>
    <property type="project" value="TreeGrafter"/>
</dbReference>
<evidence type="ECO:0000256" key="2">
    <source>
        <dbReference type="ARBA" id="ARBA00004319"/>
    </source>
</evidence>
<dbReference type="CDD" id="cd06432">
    <property type="entry name" value="GT8_HUGT1_C_like"/>
    <property type="match status" value="1"/>
</dbReference>
<dbReference type="GO" id="GO:0036503">
    <property type="term" value="P:ERAD pathway"/>
    <property type="evidence" value="ECO:0007669"/>
    <property type="project" value="TreeGrafter"/>
</dbReference>
<dbReference type="InterPro" id="IPR009448">
    <property type="entry name" value="UDP-g_GGtrans"/>
</dbReference>
<evidence type="ECO:0000259" key="14">
    <source>
        <dbReference type="Pfam" id="PF18403"/>
    </source>
</evidence>
<dbReference type="InterPro" id="IPR040497">
    <property type="entry name" value="Glyco_transf_24"/>
</dbReference>
<dbReference type="Pfam" id="PF18404">
    <property type="entry name" value="Glyco_transf_24"/>
    <property type="match status" value="1"/>
</dbReference>
<evidence type="ECO:0000256" key="5">
    <source>
        <dbReference type="ARBA" id="ARBA00022679"/>
    </source>
</evidence>
<dbReference type="Pfam" id="PF18403">
    <property type="entry name" value="Thioredoxin_15"/>
    <property type="match status" value="1"/>
</dbReference>
<evidence type="ECO:0000256" key="8">
    <source>
        <dbReference type="ARBA" id="ARBA00023180"/>
    </source>
</evidence>
<dbReference type="InterPro" id="IPR040692">
    <property type="entry name" value="UGGT_TRXL_3"/>
</dbReference>